<dbReference type="InterPro" id="IPR000727">
    <property type="entry name" value="T_SNARE_dom"/>
</dbReference>
<feature type="domain" description="T-SNARE coiled-coil homology" evidence="8">
    <location>
        <begin position="456"/>
        <end position="518"/>
    </location>
</feature>
<keyword evidence="11" id="KW-1185">Reference proteome</keyword>
<dbReference type="CDD" id="cd06225">
    <property type="entry name" value="HAMP"/>
    <property type="match status" value="1"/>
</dbReference>
<keyword evidence="6" id="KW-0812">Transmembrane</keyword>
<organism evidence="10 11">
    <name type="scientific">Spartinivicinus marinus</name>
    <dbReference type="NCBI Taxonomy" id="2994442"/>
    <lineage>
        <taxon>Bacteria</taxon>
        <taxon>Pseudomonadati</taxon>
        <taxon>Pseudomonadota</taxon>
        <taxon>Gammaproteobacteria</taxon>
        <taxon>Oceanospirillales</taxon>
        <taxon>Zooshikellaceae</taxon>
        <taxon>Spartinivicinus</taxon>
    </lineage>
</organism>
<feature type="domain" description="Methyl-accepting transducer" evidence="7">
    <location>
        <begin position="269"/>
        <end position="505"/>
    </location>
</feature>
<name>A0A853I762_9GAMM</name>
<proteinExistence type="inferred from homology"/>
<dbReference type="Proteomes" id="UP000569732">
    <property type="component" value="Unassembled WGS sequence"/>
</dbReference>
<dbReference type="GO" id="GO:0006935">
    <property type="term" value="P:chemotaxis"/>
    <property type="evidence" value="ECO:0007669"/>
    <property type="project" value="InterPro"/>
</dbReference>
<dbReference type="Gene3D" id="1.10.287.950">
    <property type="entry name" value="Methyl-accepting chemotaxis protein"/>
    <property type="match status" value="1"/>
</dbReference>
<dbReference type="EMBL" id="JACCKB010000046">
    <property type="protein sequence ID" value="NYZ68629.1"/>
    <property type="molecule type" value="Genomic_DNA"/>
</dbReference>
<dbReference type="Pfam" id="PF00672">
    <property type="entry name" value="HAMP"/>
    <property type="match status" value="1"/>
</dbReference>
<reference evidence="10 11" key="1">
    <citation type="submission" date="2020-07" db="EMBL/GenBank/DDBJ databases">
        <title>Endozoicomonas sp. nov., isolated from sediment.</title>
        <authorList>
            <person name="Gu T."/>
        </authorList>
    </citation>
    <scope>NUCLEOTIDE SEQUENCE [LARGE SCALE GENOMIC DNA]</scope>
    <source>
        <strain evidence="10 11">SM1973</strain>
    </source>
</reference>
<comment type="similarity">
    <text evidence="4">Belongs to the methyl-accepting chemotaxis (MCP) protein family.</text>
</comment>
<keyword evidence="2" id="KW-0997">Cell inner membrane</keyword>
<accession>A0A853I762</accession>
<dbReference type="Pfam" id="PF00015">
    <property type="entry name" value="MCPsignal"/>
    <property type="match status" value="1"/>
</dbReference>
<evidence type="ECO:0000259" key="8">
    <source>
        <dbReference type="PROSITE" id="PS50192"/>
    </source>
</evidence>
<dbReference type="AlphaFoldDB" id="A0A853I762"/>
<keyword evidence="3 5" id="KW-0807">Transducer</keyword>
<evidence type="ECO:0000256" key="5">
    <source>
        <dbReference type="PROSITE-ProRule" id="PRU00284"/>
    </source>
</evidence>
<feature type="transmembrane region" description="Helical" evidence="6">
    <location>
        <begin position="189"/>
        <end position="214"/>
    </location>
</feature>
<dbReference type="PROSITE" id="PS50111">
    <property type="entry name" value="CHEMOTAXIS_TRANSDUC_2"/>
    <property type="match status" value="1"/>
</dbReference>
<dbReference type="GO" id="GO:0007165">
    <property type="term" value="P:signal transduction"/>
    <property type="evidence" value="ECO:0007669"/>
    <property type="project" value="UniProtKB-KW"/>
</dbReference>
<dbReference type="GO" id="GO:0005886">
    <property type="term" value="C:plasma membrane"/>
    <property type="evidence" value="ECO:0007669"/>
    <property type="project" value="UniProtKB-SubCell"/>
</dbReference>
<evidence type="ECO:0000256" key="3">
    <source>
        <dbReference type="ARBA" id="ARBA00023224"/>
    </source>
</evidence>
<dbReference type="SUPFAM" id="SSF58104">
    <property type="entry name" value="Methyl-accepting chemotaxis protein (MCP) signaling domain"/>
    <property type="match status" value="1"/>
</dbReference>
<dbReference type="GO" id="GO:0004888">
    <property type="term" value="F:transmembrane signaling receptor activity"/>
    <property type="evidence" value="ECO:0007669"/>
    <property type="project" value="InterPro"/>
</dbReference>
<evidence type="ECO:0000259" key="9">
    <source>
        <dbReference type="PROSITE" id="PS50885"/>
    </source>
</evidence>
<dbReference type="PRINTS" id="PR00260">
    <property type="entry name" value="CHEMTRNSDUCR"/>
</dbReference>
<protein>
    <submittedName>
        <fullName evidence="10">HAMP domain-containing protein</fullName>
    </submittedName>
</protein>
<evidence type="ECO:0000256" key="2">
    <source>
        <dbReference type="ARBA" id="ARBA00022519"/>
    </source>
</evidence>
<dbReference type="PANTHER" id="PTHR32089">
    <property type="entry name" value="METHYL-ACCEPTING CHEMOTAXIS PROTEIN MCPB"/>
    <property type="match status" value="1"/>
</dbReference>
<keyword evidence="6" id="KW-0472">Membrane</keyword>
<keyword evidence="2" id="KW-1003">Cell membrane</keyword>
<comment type="subcellular location">
    <subcellularLocation>
        <location evidence="1">Cell inner membrane</location>
        <topology evidence="1">Multi-pass membrane protein</topology>
    </subcellularLocation>
</comment>
<keyword evidence="6" id="KW-1133">Transmembrane helix</keyword>
<dbReference type="PROSITE" id="PS50885">
    <property type="entry name" value="HAMP"/>
    <property type="match status" value="1"/>
</dbReference>
<dbReference type="PROSITE" id="PS50192">
    <property type="entry name" value="T_SNARE"/>
    <property type="match status" value="1"/>
</dbReference>
<dbReference type="FunFam" id="1.10.287.950:FF:000001">
    <property type="entry name" value="Methyl-accepting chemotaxis sensory transducer"/>
    <property type="match status" value="1"/>
</dbReference>
<evidence type="ECO:0000259" key="7">
    <source>
        <dbReference type="PROSITE" id="PS50111"/>
    </source>
</evidence>
<evidence type="ECO:0000256" key="6">
    <source>
        <dbReference type="SAM" id="Phobius"/>
    </source>
</evidence>
<dbReference type="CDD" id="cd11386">
    <property type="entry name" value="MCP_signal"/>
    <property type="match status" value="1"/>
</dbReference>
<sequence>MEWLKQSLVVKIFSLFIVGLILIFAVSEWGFLRFSHTVDQHQTLLNQEFNNALTITQINLEFKRQVQEWKNVLIRGSDASQLNKYWGRFEDQEKKIKGMLATLQQNVKDKETLNTLEKFNTTYQEMTKKYRQGKDTFVQSKFDISKGDKSVSGVDREPSKLLEEAAARLSTIAAEEAATAKADSNKVSLVATSSMVVILVIVGVALSLMLHHFLVKPTRQIIDHISNVSQGELTNVLELDREDELGRLASAANQLQFSLKTTVTNLKDALSSLSFSSSELVQISSGINKGIQEQHSRTDQVATAMNQMTATANEVAEHAQGAASAASQADESAQESMTVMEGTIKTIESMSQEIANASEVIQKLEEDTKSIGTVLDVIRGIAEQTNLLALNAAIEAARAGDQGRGFAVVADEVRTLAQRTQQSTAEIQGIIENVQVGAHHAVEAIERGKTQTDLGVERVSQAGTALKNITQAVEEIRDMNHQIATAAEEQTSVAEDITQNIHEITTIASSNSDQAEKTAQTSAALEDLANELEKIVNKLGQ</sequence>
<dbReference type="InterPro" id="IPR004089">
    <property type="entry name" value="MCPsignal_dom"/>
</dbReference>
<dbReference type="SMART" id="SM00304">
    <property type="entry name" value="HAMP"/>
    <property type="match status" value="1"/>
</dbReference>
<feature type="transmembrane region" description="Helical" evidence="6">
    <location>
        <begin position="12"/>
        <end position="32"/>
    </location>
</feature>
<dbReference type="RefSeq" id="WP_180570631.1">
    <property type="nucleotide sequence ID" value="NZ_JACCKB010000046.1"/>
</dbReference>
<feature type="domain" description="HAMP" evidence="9">
    <location>
        <begin position="212"/>
        <end position="264"/>
    </location>
</feature>
<evidence type="ECO:0000313" key="11">
    <source>
        <dbReference type="Proteomes" id="UP000569732"/>
    </source>
</evidence>
<evidence type="ECO:0000256" key="4">
    <source>
        <dbReference type="ARBA" id="ARBA00029447"/>
    </source>
</evidence>
<comment type="caution">
    <text evidence="10">The sequence shown here is derived from an EMBL/GenBank/DDBJ whole genome shotgun (WGS) entry which is preliminary data.</text>
</comment>
<dbReference type="SMART" id="SM00283">
    <property type="entry name" value="MA"/>
    <property type="match status" value="1"/>
</dbReference>
<dbReference type="PANTHER" id="PTHR32089:SF120">
    <property type="entry name" value="METHYL-ACCEPTING CHEMOTAXIS PROTEIN TLPQ"/>
    <property type="match status" value="1"/>
</dbReference>
<dbReference type="InterPro" id="IPR004090">
    <property type="entry name" value="Chemotax_Me-accpt_rcpt"/>
</dbReference>
<evidence type="ECO:0000256" key="1">
    <source>
        <dbReference type="ARBA" id="ARBA00004429"/>
    </source>
</evidence>
<gene>
    <name evidence="10" type="ORF">H0A36_21670</name>
</gene>
<dbReference type="InterPro" id="IPR003660">
    <property type="entry name" value="HAMP_dom"/>
</dbReference>
<evidence type="ECO:0000313" key="10">
    <source>
        <dbReference type="EMBL" id="NYZ68629.1"/>
    </source>
</evidence>